<evidence type="ECO:0000313" key="2">
    <source>
        <dbReference type="EMBL" id="MBV4458841.1"/>
    </source>
</evidence>
<feature type="transmembrane region" description="Helical" evidence="1">
    <location>
        <begin position="125"/>
        <end position="147"/>
    </location>
</feature>
<dbReference type="RefSeq" id="WP_217892411.1">
    <property type="nucleotide sequence ID" value="NZ_JAHSTS010000001.1"/>
</dbReference>
<evidence type="ECO:0000256" key="1">
    <source>
        <dbReference type="SAM" id="Phobius"/>
    </source>
</evidence>
<reference evidence="2 3" key="1">
    <citation type="submission" date="2021-06" db="EMBL/GenBank/DDBJ databases">
        <title>Updating the genus Pseudomonas: Description of 43 new species and partition of the Pseudomonas putida group.</title>
        <authorList>
            <person name="Girard L."/>
            <person name="Lood C."/>
            <person name="Vandamme P."/>
            <person name="Rokni-Zadeh H."/>
            <person name="Van Noort V."/>
            <person name="Hofte M."/>
            <person name="Lavigne R."/>
            <person name="De Mot R."/>
        </authorList>
    </citation>
    <scope>NUCLEOTIDE SEQUENCE [LARGE SCALE GENOMIC DNA]</scope>
    <source>
        <strain evidence="2 3">COR58</strain>
    </source>
</reference>
<keyword evidence="1" id="KW-0812">Transmembrane</keyword>
<keyword evidence="1" id="KW-1133">Transmembrane helix</keyword>
<evidence type="ECO:0000313" key="3">
    <source>
        <dbReference type="Proteomes" id="UP000765224"/>
    </source>
</evidence>
<organism evidence="2 3">
    <name type="scientific">Pseudomonas ekonensis</name>
    <dbReference type="NCBI Taxonomy" id="2842353"/>
    <lineage>
        <taxon>Bacteria</taxon>
        <taxon>Pseudomonadati</taxon>
        <taxon>Pseudomonadota</taxon>
        <taxon>Gammaproteobacteria</taxon>
        <taxon>Pseudomonadales</taxon>
        <taxon>Pseudomonadaceae</taxon>
        <taxon>Pseudomonas</taxon>
    </lineage>
</organism>
<keyword evidence="3" id="KW-1185">Reference proteome</keyword>
<name>A0ABS6PED5_9PSED</name>
<keyword evidence="1" id="KW-0472">Membrane</keyword>
<sequence>MHHSNYPRLKVFLAFLLCPLVPGFIAGIVKTVATVAHLAMNPRLIGEVGPELMMMPFLAPVLALLIFIVPFLLFSSAIAGLKVTRTVRACATVALVGACVATLWVVPFVVAVFRDDPRGDGLEYALELAVLFAVSTATCWLTARFFLPEPVSLEVDSGPGVDGSQRH</sequence>
<gene>
    <name evidence="2" type="ORF">KVG96_12845</name>
</gene>
<protein>
    <submittedName>
        <fullName evidence="2">Uncharacterized protein</fullName>
    </submittedName>
</protein>
<feature type="transmembrane region" description="Helical" evidence="1">
    <location>
        <begin position="57"/>
        <end position="81"/>
    </location>
</feature>
<proteinExistence type="predicted"/>
<dbReference type="EMBL" id="JAHSTS010000001">
    <property type="protein sequence ID" value="MBV4458841.1"/>
    <property type="molecule type" value="Genomic_DNA"/>
</dbReference>
<dbReference type="Proteomes" id="UP000765224">
    <property type="component" value="Unassembled WGS sequence"/>
</dbReference>
<comment type="caution">
    <text evidence="2">The sequence shown here is derived from an EMBL/GenBank/DDBJ whole genome shotgun (WGS) entry which is preliminary data.</text>
</comment>
<accession>A0ABS6PED5</accession>
<feature type="transmembrane region" description="Helical" evidence="1">
    <location>
        <begin position="93"/>
        <end position="113"/>
    </location>
</feature>